<dbReference type="HAMAP" id="MF_00925">
    <property type="entry name" value="OM_assembly_BamE"/>
    <property type="match status" value="1"/>
</dbReference>
<dbReference type="GO" id="GO:0043165">
    <property type="term" value="P:Gram-negative-bacterium-type cell outer membrane assembly"/>
    <property type="evidence" value="ECO:0007669"/>
    <property type="project" value="UniProtKB-UniRule"/>
</dbReference>
<keyword evidence="8" id="KW-1185">Reference proteome</keyword>
<dbReference type="InterPro" id="IPR037873">
    <property type="entry name" value="BamE-like"/>
</dbReference>
<feature type="region of interest" description="Disordered" evidence="5">
    <location>
        <begin position="202"/>
        <end position="283"/>
    </location>
</feature>
<feature type="compositionally biased region" description="Low complexity" evidence="5">
    <location>
        <begin position="202"/>
        <end position="231"/>
    </location>
</feature>
<dbReference type="Proteomes" id="UP000270342">
    <property type="component" value="Unassembled WGS sequence"/>
</dbReference>
<evidence type="ECO:0000256" key="5">
    <source>
        <dbReference type="SAM" id="MobiDB-lite"/>
    </source>
</evidence>
<dbReference type="PANTHER" id="PTHR37482:SF1">
    <property type="entry name" value="OUTER MEMBRANE PROTEIN ASSEMBLY FACTOR BAME"/>
    <property type="match status" value="1"/>
</dbReference>
<evidence type="ECO:0000256" key="4">
    <source>
        <dbReference type="HAMAP-Rule" id="MF_00925"/>
    </source>
</evidence>
<evidence type="ECO:0000259" key="6">
    <source>
        <dbReference type="Pfam" id="PF04355"/>
    </source>
</evidence>
<dbReference type="PANTHER" id="PTHR37482">
    <property type="entry name" value="OUTER MEMBRANE PROTEIN ASSEMBLY FACTOR BAME"/>
    <property type="match status" value="1"/>
</dbReference>
<feature type="domain" description="Outer membrane protein assembly factor BamE" evidence="6">
    <location>
        <begin position="53"/>
        <end position="122"/>
    </location>
</feature>
<dbReference type="GO" id="GO:1990063">
    <property type="term" value="C:Bam protein complex"/>
    <property type="evidence" value="ECO:0007669"/>
    <property type="project" value="TreeGrafter"/>
</dbReference>
<evidence type="ECO:0000256" key="1">
    <source>
        <dbReference type="ARBA" id="ARBA00022729"/>
    </source>
</evidence>
<keyword evidence="1 4" id="KW-0732">Signal</keyword>
<evidence type="ECO:0000313" key="7">
    <source>
        <dbReference type="EMBL" id="RKP48708.1"/>
    </source>
</evidence>
<comment type="similarity">
    <text evidence="4">Belongs to the BamE family.</text>
</comment>
<dbReference type="AlphaFoldDB" id="A0A494XDX2"/>
<dbReference type="GO" id="GO:0030674">
    <property type="term" value="F:protein-macromolecule adaptor activity"/>
    <property type="evidence" value="ECO:0007669"/>
    <property type="project" value="TreeGrafter"/>
</dbReference>
<dbReference type="Pfam" id="PF04355">
    <property type="entry name" value="BamE"/>
    <property type="match status" value="1"/>
</dbReference>
<comment type="subunit">
    <text evidence="4">Part of the Bam complex.</text>
</comment>
<evidence type="ECO:0000256" key="3">
    <source>
        <dbReference type="ARBA" id="ARBA00023237"/>
    </source>
</evidence>
<keyword evidence="3 4" id="KW-0998">Cell outer membrane</keyword>
<dbReference type="InterPro" id="IPR026592">
    <property type="entry name" value="BamE"/>
</dbReference>
<name>A0A494XDX2_9BURK</name>
<protein>
    <recommendedName>
        <fullName evidence="4">Outer membrane protein assembly factor BamE</fullName>
    </recommendedName>
</protein>
<dbReference type="GO" id="GO:0051205">
    <property type="term" value="P:protein insertion into membrane"/>
    <property type="evidence" value="ECO:0007669"/>
    <property type="project" value="UniProtKB-UniRule"/>
</dbReference>
<dbReference type="InterPro" id="IPR007450">
    <property type="entry name" value="BamE_dom"/>
</dbReference>
<dbReference type="OrthoDB" id="9808250at2"/>
<comment type="caution">
    <text evidence="7">The sequence shown here is derived from an EMBL/GenBank/DDBJ whole genome shotgun (WGS) entry which is preliminary data.</text>
</comment>
<organism evidence="7 8">
    <name type="scientific">Pararobbsia silviterrae</name>
    <dbReference type="NCBI Taxonomy" id="1792498"/>
    <lineage>
        <taxon>Bacteria</taxon>
        <taxon>Pseudomonadati</taxon>
        <taxon>Pseudomonadota</taxon>
        <taxon>Betaproteobacteria</taxon>
        <taxon>Burkholderiales</taxon>
        <taxon>Burkholderiaceae</taxon>
        <taxon>Pararobbsia</taxon>
    </lineage>
</organism>
<feature type="compositionally biased region" description="Low complexity" evidence="5">
    <location>
        <begin position="258"/>
        <end position="268"/>
    </location>
</feature>
<evidence type="ECO:0000256" key="2">
    <source>
        <dbReference type="ARBA" id="ARBA00023136"/>
    </source>
</evidence>
<dbReference type="EMBL" id="RBZU01000011">
    <property type="protein sequence ID" value="RKP48708.1"/>
    <property type="molecule type" value="Genomic_DNA"/>
</dbReference>
<evidence type="ECO:0000313" key="8">
    <source>
        <dbReference type="Proteomes" id="UP000270342"/>
    </source>
</evidence>
<gene>
    <name evidence="4" type="primary">bamE</name>
    <name evidence="7" type="ORF">D7S86_21435</name>
</gene>
<dbReference type="Gene3D" id="3.30.1450.10">
    <property type="match status" value="1"/>
</dbReference>
<comment type="subcellular location">
    <subcellularLocation>
        <location evidence="4">Cell outer membrane</location>
    </subcellularLocation>
</comment>
<comment type="function">
    <text evidence="4">Part of the outer membrane protein assembly complex, which is involved in assembly and insertion of beta-barrel proteins into the outer membrane.</text>
</comment>
<proteinExistence type="inferred from homology"/>
<keyword evidence="2 4" id="KW-0472">Membrane</keyword>
<sequence>MSSTFFNRGLRHAGLVTVAVVGATVLAACSTYNSVSHEVVDWITPYHLTVEQGNFVSSETAAQLQKGMTRDQVKTLLGTPLLTDIFHQDRWDYMFSFRRGPREIVQQRDLVVYFKGDTLDHWTGAEDLPSEQELLAAIDGNDKQSNLLRQERLAKAAAASSAAAAGAASDAAPTPAVNAASSGVAPNVAAANAANAATSIDAAPAKPAPNGSQIPQPIIGGVQQPTGQPQISLQRPAPPTQGNNAAVPDSSGLDRVLSASDAAVSGAPAPVPSPAPPQSGNSN</sequence>
<accession>A0A494XDX2</accession>
<reference evidence="7 8" key="1">
    <citation type="submission" date="2018-10" db="EMBL/GenBank/DDBJ databases">
        <title>Robbsia sp. DHC34, isolated from soil.</title>
        <authorList>
            <person name="Gao Z.-H."/>
            <person name="Qiu L.-H."/>
        </authorList>
    </citation>
    <scope>NUCLEOTIDE SEQUENCE [LARGE SCALE GENOMIC DNA]</scope>
    <source>
        <strain evidence="7 8">DHC34</strain>
    </source>
</reference>